<dbReference type="KEGG" id="hae:halTADL_1830"/>
<feature type="transmembrane region" description="Helical" evidence="1">
    <location>
        <begin position="96"/>
        <end position="119"/>
    </location>
</feature>
<feature type="transmembrane region" description="Helical" evidence="1">
    <location>
        <begin position="152"/>
        <end position="172"/>
    </location>
</feature>
<accession>A0A1H6R9N2</accession>
<evidence type="ECO:0000313" key="3">
    <source>
        <dbReference type="Proteomes" id="UP000198888"/>
    </source>
</evidence>
<feature type="transmembrane region" description="Helical" evidence="1">
    <location>
        <begin position="410"/>
        <end position="431"/>
    </location>
</feature>
<keyword evidence="3" id="KW-1185">Reference proteome</keyword>
<sequence>MQSTKPHRRNGEAVDGTVGRLVVACGRWIRLPVLLVWVGVLSYNRYHSVTVIPYTVGLVGAAVGLTLVAALLETDSDGSGSRLIPATGQRSTADRLLLVGCLFGLTAGTAGVVSAAGGIPASQPQFADSALLAGALVVGSLFVLVGRWFGPVVAGFAVVGIGVGWLTAPAGLPLIETMVYDSRGIYGSLTQAAASWIAPACLLTGLWRTSGTVDRLRTLVPTIAVDAPSTEWPERLSRGLWQLTPPVGVATLLIAWLAPAVSYLQVVAVAAVPAAVCWLGVIVAGRLAGTPIEFTRGDSVDWRAWSGPLLLAGGPLVVMAALLVVARLPLGTVLLAGNLLAIGLCVLGPLGGFGTGDGASGRLRTGIGTVLDGSAVGLGLFARVAVLLAVVGGITVVIQTALSTWLVSSLLWLSGRTLLAVVVLGGCCVGLGVTLPVVAGYATGAVVVVPLFVTLTTVSELTAHLVVWYAVVGGWLVAPAVDQQLRRLGDQW</sequence>
<proteinExistence type="predicted"/>
<keyword evidence="1" id="KW-1133">Transmembrane helix</keyword>
<feature type="transmembrane region" description="Helical" evidence="1">
    <location>
        <begin position="264"/>
        <end position="288"/>
    </location>
</feature>
<feature type="transmembrane region" description="Helical" evidence="1">
    <location>
        <begin position="309"/>
        <end position="328"/>
    </location>
</feature>
<feature type="transmembrane region" description="Helical" evidence="1">
    <location>
        <begin position="21"/>
        <end position="40"/>
    </location>
</feature>
<feature type="transmembrane region" description="Helical" evidence="1">
    <location>
        <begin position="334"/>
        <end position="354"/>
    </location>
</feature>
<feature type="transmembrane region" description="Helical" evidence="1">
    <location>
        <begin position="52"/>
        <end position="72"/>
    </location>
</feature>
<dbReference type="STRING" id="1073996.SAMN05444271_101136"/>
<feature type="transmembrane region" description="Helical" evidence="1">
    <location>
        <begin position="184"/>
        <end position="207"/>
    </location>
</feature>
<accession>A0A2H4Q2I0</accession>
<dbReference type="AlphaFoldDB" id="A0A1H6R9N2"/>
<organism evidence="2 3">
    <name type="scientific">Halohasta litchfieldiae</name>
    <dbReference type="NCBI Taxonomy" id="1073996"/>
    <lineage>
        <taxon>Archaea</taxon>
        <taxon>Methanobacteriati</taxon>
        <taxon>Methanobacteriota</taxon>
        <taxon>Stenosarchaea group</taxon>
        <taxon>Halobacteria</taxon>
        <taxon>Halobacteriales</taxon>
        <taxon>Haloferacaceae</taxon>
        <taxon>Halohasta</taxon>
    </lineage>
</organism>
<gene>
    <name evidence="2" type="ORF">SAMN05444271_101136</name>
</gene>
<dbReference type="Proteomes" id="UP000198888">
    <property type="component" value="Unassembled WGS sequence"/>
</dbReference>
<dbReference type="EMBL" id="FNYR01000001">
    <property type="protein sequence ID" value="SEI48325.1"/>
    <property type="molecule type" value="Genomic_DNA"/>
</dbReference>
<keyword evidence="1" id="KW-0812">Transmembrane</keyword>
<feature type="transmembrane region" description="Helical" evidence="1">
    <location>
        <begin position="375"/>
        <end position="398"/>
    </location>
</feature>
<dbReference type="GeneID" id="35002616"/>
<evidence type="ECO:0000313" key="2">
    <source>
        <dbReference type="EMBL" id="SEI48325.1"/>
    </source>
</evidence>
<name>A0A1H6R9N2_9EURY</name>
<dbReference type="RefSeq" id="WP_089670641.1">
    <property type="nucleotide sequence ID" value="NZ_CP024845.1"/>
</dbReference>
<keyword evidence="1" id="KW-0472">Membrane</keyword>
<reference evidence="2 3" key="1">
    <citation type="submission" date="2016-10" db="EMBL/GenBank/DDBJ databases">
        <authorList>
            <person name="de Groot N.N."/>
        </authorList>
    </citation>
    <scope>NUCLEOTIDE SEQUENCE [LARGE SCALE GENOMIC DNA]</scope>
    <source>
        <strain evidence="2 3">DSM 22187</strain>
    </source>
</reference>
<evidence type="ECO:0000256" key="1">
    <source>
        <dbReference type="SAM" id="Phobius"/>
    </source>
</evidence>
<feature type="transmembrane region" description="Helical" evidence="1">
    <location>
        <begin position="461"/>
        <end position="481"/>
    </location>
</feature>
<feature type="transmembrane region" description="Helical" evidence="1">
    <location>
        <begin position="125"/>
        <end position="145"/>
    </location>
</feature>
<protein>
    <submittedName>
        <fullName evidence="2">Uncharacterized protein</fullName>
    </submittedName>
</protein>